<feature type="transmembrane region" description="Helical" evidence="1">
    <location>
        <begin position="62"/>
        <end position="83"/>
    </location>
</feature>
<gene>
    <name evidence="2" type="ORF">A2165_00065</name>
</gene>
<proteinExistence type="predicted"/>
<dbReference type="InterPro" id="IPR007165">
    <property type="entry name" value="Phage_holin_4_2"/>
</dbReference>
<accession>A0A1F5FXM8</accession>
<organism evidence="2 3">
    <name type="scientific">Candidatus Curtissbacteria bacterium RBG_13_40_7</name>
    <dbReference type="NCBI Taxonomy" id="1797706"/>
    <lineage>
        <taxon>Bacteria</taxon>
        <taxon>Candidatus Curtissiibacteriota</taxon>
    </lineage>
</organism>
<feature type="transmembrane region" description="Helical" evidence="1">
    <location>
        <begin position="6"/>
        <end position="22"/>
    </location>
</feature>
<dbReference type="Proteomes" id="UP000179252">
    <property type="component" value="Unassembled WGS sequence"/>
</dbReference>
<evidence type="ECO:0000313" key="2">
    <source>
        <dbReference type="EMBL" id="OGD84335.1"/>
    </source>
</evidence>
<evidence type="ECO:0000313" key="3">
    <source>
        <dbReference type="Proteomes" id="UP000179252"/>
    </source>
</evidence>
<dbReference type="EMBL" id="MFAU01000024">
    <property type="protein sequence ID" value="OGD84335.1"/>
    <property type="molecule type" value="Genomic_DNA"/>
</dbReference>
<sequence length="133" mass="14823">MKHYLKALIISSSAFYVAYRFVPTINFSNNPKNLLILIGGIFVISQIINPIFSLVLLPINHLTFGLVTLVLNIALIFALLNFLPDFNVSAYYFPGAIYNGIVLPAINFNEIATIILIASIITIVSRILHLIFE</sequence>
<feature type="transmembrane region" description="Helical" evidence="1">
    <location>
        <begin position="34"/>
        <end position="56"/>
    </location>
</feature>
<protein>
    <recommendedName>
        <fullName evidence="4">Phage holin family protein</fullName>
    </recommendedName>
</protein>
<dbReference type="AlphaFoldDB" id="A0A1F5FXM8"/>
<reference evidence="2 3" key="1">
    <citation type="journal article" date="2016" name="Nat. Commun.">
        <title>Thousands of microbial genomes shed light on interconnected biogeochemical processes in an aquifer system.</title>
        <authorList>
            <person name="Anantharaman K."/>
            <person name="Brown C.T."/>
            <person name="Hug L.A."/>
            <person name="Sharon I."/>
            <person name="Castelle C.J."/>
            <person name="Probst A.J."/>
            <person name="Thomas B.C."/>
            <person name="Singh A."/>
            <person name="Wilkins M.J."/>
            <person name="Karaoz U."/>
            <person name="Brodie E.L."/>
            <person name="Williams K.H."/>
            <person name="Hubbard S.S."/>
            <person name="Banfield J.F."/>
        </authorList>
    </citation>
    <scope>NUCLEOTIDE SEQUENCE [LARGE SCALE GENOMIC DNA]</scope>
</reference>
<comment type="caution">
    <text evidence="2">The sequence shown here is derived from an EMBL/GenBank/DDBJ whole genome shotgun (WGS) entry which is preliminary data.</text>
</comment>
<evidence type="ECO:0000256" key="1">
    <source>
        <dbReference type="SAM" id="Phobius"/>
    </source>
</evidence>
<keyword evidence="1" id="KW-0472">Membrane</keyword>
<keyword evidence="1" id="KW-0812">Transmembrane</keyword>
<dbReference type="Pfam" id="PF04020">
    <property type="entry name" value="Phage_holin_4_2"/>
    <property type="match status" value="1"/>
</dbReference>
<name>A0A1F5FXM8_9BACT</name>
<evidence type="ECO:0008006" key="4">
    <source>
        <dbReference type="Google" id="ProtNLM"/>
    </source>
</evidence>
<keyword evidence="1" id="KW-1133">Transmembrane helix</keyword>